<dbReference type="CDD" id="cd00161">
    <property type="entry name" value="beta-trefoil_Ricin-like"/>
    <property type="match status" value="1"/>
</dbReference>
<gene>
    <name evidence="3" type="ORF">BKA14_003826</name>
</gene>
<organism evidence="3 4">
    <name type="scientific">Paractinoplanes abujensis</name>
    <dbReference type="NCBI Taxonomy" id="882441"/>
    <lineage>
        <taxon>Bacteria</taxon>
        <taxon>Bacillati</taxon>
        <taxon>Actinomycetota</taxon>
        <taxon>Actinomycetes</taxon>
        <taxon>Micromonosporales</taxon>
        <taxon>Micromonosporaceae</taxon>
        <taxon>Paractinoplanes</taxon>
    </lineage>
</organism>
<feature type="domain" description="Ricin B lectin" evidence="2">
    <location>
        <begin position="45"/>
        <end position="123"/>
    </location>
</feature>
<name>A0A7W7CUS2_9ACTN</name>
<evidence type="ECO:0000313" key="3">
    <source>
        <dbReference type="EMBL" id="MBB4693678.1"/>
    </source>
</evidence>
<dbReference type="InterPro" id="IPR000772">
    <property type="entry name" value="Ricin_B_lectin"/>
</dbReference>
<feature type="chain" id="PRO_5031151319" description="Ricin B lectin domain-containing protein" evidence="1">
    <location>
        <begin position="35"/>
        <end position="200"/>
    </location>
</feature>
<evidence type="ECO:0000259" key="2">
    <source>
        <dbReference type="Pfam" id="PF14200"/>
    </source>
</evidence>
<dbReference type="PROSITE" id="PS51257">
    <property type="entry name" value="PROKAR_LIPOPROTEIN"/>
    <property type="match status" value="1"/>
</dbReference>
<proteinExistence type="predicted"/>
<evidence type="ECO:0000313" key="4">
    <source>
        <dbReference type="Proteomes" id="UP000542742"/>
    </source>
</evidence>
<dbReference type="EMBL" id="JACHMF010000001">
    <property type="protein sequence ID" value="MBB4693678.1"/>
    <property type="molecule type" value="Genomic_DNA"/>
</dbReference>
<dbReference type="Gene3D" id="2.80.10.50">
    <property type="match status" value="1"/>
</dbReference>
<keyword evidence="1" id="KW-0732">Signal</keyword>
<dbReference type="Proteomes" id="UP000542742">
    <property type="component" value="Unassembled WGS sequence"/>
</dbReference>
<dbReference type="AlphaFoldDB" id="A0A7W7CUS2"/>
<evidence type="ECO:0000256" key="1">
    <source>
        <dbReference type="SAM" id="SignalP"/>
    </source>
</evidence>
<accession>A0A7W7CUS2</accession>
<dbReference type="PROSITE" id="PS50231">
    <property type="entry name" value="RICIN_B_LECTIN"/>
    <property type="match status" value="1"/>
</dbReference>
<keyword evidence="4" id="KW-1185">Reference proteome</keyword>
<dbReference type="SUPFAM" id="SSF50370">
    <property type="entry name" value="Ricin B-like lectins"/>
    <property type="match status" value="1"/>
</dbReference>
<comment type="caution">
    <text evidence="3">The sequence shown here is derived from an EMBL/GenBank/DDBJ whole genome shotgun (WGS) entry which is preliminary data.</text>
</comment>
<dbReference type="Pfam" id="PF14200">
    <property type="entry name" value="RicinB_lectin_2"/>
    <property type="match status" value="1"/>
</dbReference>
<dbReference type="RefSeq" id="WP_184952267.1">
    <property type="nucleotide sequence ID" value="NZ_BOMC01000055.1"/>
</dbReference>
<feature type="signal peptide" evidence="1">
    <location>
        <begin position="1"/>
        <end position="34"/>
    </location>
</feature>
<dbReference type="InterPro" id="IPR035992">
    <property type="entry name" value="Ricin_B-like_lectins"/>
</dbReference>
<protein>
    <recommendedName>
        <fullName evidence="2">Ricin B lectin domain-containing protein</fullName>
    </recommendedName>
</protein>
<sequence>MEYRLFRRRILSAALTTIACVVALLPGAAVQAQAAADAPRTCEGNNKWFRLQNGNSNKYLLPNTQSPTKSGVGVRQYYDPDFYPSTWSRWCMLDDTRGYVNLVNAATPNWYAMTISTSSDYDGWINKPVIVYPRSTSNVLQSWRILPGKYSNVRMITNPTTKQCLRMFDRQTADNVQLYAYDQSLCDYNDEAQMWIIKYD</sequence>
<reference evidence="3 4" key="1">
    <citation type="submission" date="2020-08" db="EMBL/GenBank/DDBJ databases">
        <title>Sequencing the genomes of 1000 actinobacteria strains.</title>
        <authorList>
            <person name="Klenk H.-P."/>
        </authorList>
    </citation>
    <scope>NUCLEOTIDE SEQUENCE [LARGE SCALE GENOMIC DNA]</scope>
    <source>
        <strain evidence="3 4">DSM 45518</strain>
    </source>
</reference>